<protein>
    <recommendedName>
        <fullName evidence="4">GlsB/YeaQ/YmgE family stress response membrane protein</fullName>
    </recommendedName>
</protein>
<proteinExistence type="predicted"/>
<feature type="transmembrane region" description="Helical" evidence="1">
    <location>
        <begin position="43"/>
        <end position="61"/>
    </location>
</feature>
<accession>A0A7C9RC52</accession>
<dbReference type="AlphaFoldDB" id="A0A7C9RC52"/>
<feature type="transmembrane region" description="Helical" evidence="1">
    <location>
        <begin position="12"/>
        <end position="31"/>
    </location>
</feature>
<sequence>MLWNLEPGWLMMAFAAVTVMALFFGAALDAIMRDDGFGPIGNMVIFTGGFFAAIVLVNSWGISLRDLTQAVAAGLSGAFIVIAVLALLKAGISRI</sequence>
<evidence type="ECO:0000256" key="1">
    <source>
        <dbReference type="SAM" id="Phobius"/>
    </source>
</evidence>
<keyword evidence="3" id="KW-1185">Reference proteome</keyword>
<comment type="caution">
    <text evidence="2">The sequence shown here is derived from an EMBL/GenBank/DDBJ whole genome shotgun (WGS) entry which is preliminary data.</text>
</comment>
<evidence type="ECO:0000313" key="2">
    <source>
        <dbReference type="EMBL" id="NGN44878.1"/>
    </source>
</evidence>
<feature type="transmembrane region" description="Helical" evidence="1">
    <location>
        <begin position="67"/>
        <end position="88"/>
    </location>
</feature>
<dbReference type="EMBL" id="JAAKZG010000021">
    <property type="protein sequence ID" value="NGN44878.1"/>
    <property type="molecule type" value="Genomic_DNA"/>
</dbReference>
<dbReference type="RefSeq" id="WP_165121254.1">
    <property type="nucleotide sequence ID" value="NZ_JAAKZG010000021.1"/>
</dbReference>
<keyword evidence="1" id="KW-0812">Transmembrane</keyword>
<dbReference type="Proteomes" id="UP000481252">
    <property type="component" value="Unassembled WGS sequence"/>
</dbReference>
<reference evidence="2 3" key="1">
    <citation type="submission" date="2020-02" db="EMBL/GenBank/DDBJ databases">
        <title>Genome sequence of the type strain CGMCC 1.15528 of Mesorhizobium zhangyense.</title>
        <authorList>
            <person name="Gao J."/>
            <person name="Sun J."/>
        </authorList>
    </citation>
    <scope>NUCLEOTIDE SEQUENCE [LARGE SCALE GENOMIC DNA]</scope>
    <source>
        <strain evidence="2 3">CGMCC 1.15528</strain>
    </source>
</reference>
<evidence type="ECO:0008006" key="4">
    <source>
        <dbReference type="Google" id="ProtNLM"/>
    </source>
</evidence>
<keyword evidence="1" id="KW-1133">Transmembrane helix</keyword>
<name>A0A7C9RC52_9HYPH</name>
<organism evidence="2 3">
    <name type="scientific">Mesorhizobium zhangyense</name>
    <dbReference type="NCBI Taxonomy" id="1776730"/>
    <lineage>
        <taxon>Bacteria</taxon>
        <taxon>Pseudomonadati</taxon>
        <taxon>Pseudomonadota</taxon>
        <taxon>Alphaproteobacteria</taxon>
        <taxon>Hyphomicrobiales</taxon>
        <taxon>Phyllobacteriaceae</taxon>
        <taxon>Mesorhizobium</taxon>
    </lineage>
</organism>
<keyword evidence="1" id="KW-0472">Membrane</keyword>
<evidence type="ECO:0000313" key="3">
    <source>
        <dbReference type="Proteomes" id="UP000481252"/>
    </source>
</evidence>
<gene>
    <name evidence="2" type="ORF">G6N74_27855</name>
</gene>